<protein>
    <submittedName>
        <fullName evidence="2">Uncharacterized protein</fullName>
    </submittedName>
</protein>
<feature type="compositionally biased region" description="Basic and acidic residues" evidence="1">
    <location>
        <begin position="45"/>
        <end position="70"/>
    </location>
</feature>
<gene>
    <name evidence="2" type="ORF">VC83_03070</name>
</gene>
<dbReference type="RefSeq" id="XP_024325169.1">
    <property type="nucleotide sequence ID" value="XM_024466719.1"/>
</dbReference>
<name>A0A177ACQ2_9PEZI</name>
<dbReference type="EMBL" id="KV441392">
    <property type="protein sequence ID" value="OAF59886.1"/>
    <property type="molecule type" value="Genomic_DNA"/>
</dbReference>
<feature type="region of interest" description="Disordered" evidence="1">
    <location>
        <begin position="1"/>
        <end position="122"/>
    </location>
</feature>
<evidence type="ECO:0000313" key="2">
    <source>
        <dbReference type="EMBL" id="OAF59886.1"/>
    </source>
</evidence>
<dbReference type="GeneID" id="36286147"/>
<feature type="compositionally biased region" description="Basic and acidic residues" evidence="1">
    <location>
        <begin position="1"/>
        <end position="37"/>
    </location>
</feature>
<organism evidence="2">
    <name type="scientific">Pseudogymnoascus destructans</name>
    <dbReference type="NCBI Taxonomy" id="655981"/>
    <lineage>
        <taxon>Eukaryota</taxon>
        <taxon>Fungi</taxon>
        <taxon>Dikarya</taxon>
        <taxon>Ascomycota</taxon>
        <taxon>Pezizomycotina</taxon>
        <taxon>Leotiomycetes</taxon>
        <taxon>Thelebolales</taxon>
        <taxon>Thelebolaceae</taxon>
        <taxon>Pseudogymnoascus</taxon>
    </lineage>
</organism>
<dbReference type="AlphaFoldDB" id="A0A177ACQ2"/>
<accession>A0A177ACQ2</accession>
<reference evidence="2" key="1">
    <citation type="submission" date="2016-03" db="EMBL/GenBank/DDBJ databases">
        <title>Updated assembly of Pseudogymnoascus destructans, the fungus causing white-nose syndrome of bats.</title>
        <authorList>
            <person name="Palmer J.M."/>
            <person name="Drees K.P."/>
            <person name="Foster J.T."/>
            <person name="Lindner D.L."/>
        </authorList>
    </citation>
    <scope>NUCLEOTIDE SEQUENCE [LARGE SCALE GENOMIC DNA]</scope>
    <source>
        <strain evidence="2">20631-21</strain>
    </source>
</reference>
<proteinExistence type="predicted"/>
<dbReference type="Proteomes" id="UP000077154">
    <property type="component" value="Unassembled WGS sequence"/>
</dbReference>
<dbReference type="OrthoDB" id="7875889at2759"/>
<feature type="compositionally biased region" description="Basic and acidic residues" evidence="1">
    <location>
        <begin position="84"/>
        <end position="97"/>
    </location>
</feature>
<dbReference type="VEuPathDB" id="FungiDB:GMDG_05786"/>
<evidence type="ECO:0000256" key="1">
    <source>
        <dbReference type="SAM" id="MobiDB-lite"/>
    </source>
</evidence>
<sequence length="122" mass="13778">MESIEAHHPDSKHARQWEPPKREEVDEQEEYKTEPPKQEPPSSPAKKEEKGKQGIKREHDDNLDLDKAEPVNKVARTSASPLKSEGRGLRSSTRNDRGVVVPKKGKKGEKGEQKITGFFGKK</sequence>